<dbReference type="EMBL" id="KN847475">
    <property type="protein sequence ID" value="KIX09408.1"/>
    <property type="molecule type" value="Genomic_DNA"/>
</dbReference>
<keyword evidence="2" id="KW-1185">Reference proteome</keyword>
<evidence type="ECO:0000313" key="2">
    <source>
        <dbReference type="Proteomes" id="UP000053617"/>
    </source>
</evidence>
<dbReference type="HOGENOM" id="CLU_2607301_0_0_1"/>
<organism evidence="1 2">
    <name type="scientific">Rhinocladiella mackenziei CBS 650.93</name>
    <dbReference type="NCBI Taxonomy" id="1442369"/>
    <lineage>
        <taxon>Eukaryota</taxon>
        <taxon>Fungi</taxon>
        <taxon>Dikarya</taxon>
        <taxon>Ascomycota</taxon>
        <taxon>Pezizomycotina</taxon>
        <taxon>Eurotiomycetes</taxon>
        <taxon>Chaetothyriomycetidae</taxon>
        <taxon>Chaetothyriales</taxon>
        <taxon>Herpotrichiellaceae</taxon>
        <taxon>Rhinocladiella</taxon>
    </lineage>
</organism>
<sequence>MAAPTDDKASPTLDDLFVFGLANRRAVVGDAFVDQALEKGLERIRISRPRARYNMVLGMGHGDGLDLPNEIAVCLTLAC</sequence>
<gene>
    <name evidence="1" type="ORF">Z518_00488</name>
</gene>
<protein>
    <submittedName>
        <fullName evidence="1">Uncharacterized protein</fullName>
    </submittedName>
</protein>
<name>A0A0D2HFD6_9EURO</name>
<evidence type="ECO:0000313" key="1">
    <source>
        <dbReference type="EMBL" id="KIX09408.1"/>
    </source>
</evidence>
<dbReference type="Proteomes" id="UP000053617">
    <property type="component" value="Unassembled WGS sequence"/>
</dbReference>
<reference evidence="1 2" key="1">
    <citation type="submission" date="2015-01" db="EMBL/GenBank/DDBJ databases">
        <title>The Genome Sequence of Rhinocladiella mackenzie CBS 650.93.</title>
        <authorList>
            <consortium name="The Broad Institute Genomics Platform"/>
            <person name="Cuomo C."/>
            <person name="de Hoog S."/>
            <person name="Gorbushina A."/>
            <person name="Stielow B."/>
            <person name="Teixiera M."/>
            <person name="Abouelleil A."/>
            <person name="Chapman S.B."/>
            <person name="Priest M."/>
            <person name="Young S.K."/>
            <person name="Wortman J."/>
            <person name="Nusbaum C."/>
            <person name="Birren B."/>
        </authorList>
    </citation>
    <scope>NUCLEOTIDE SEQUENCE [LARGE SCALE GENOMIC DNA]</scope>
    <source>
        <strain evidence="1 2">CBS 650.93</strain>
    </source>
</reference>
<dbReference type="GeneID" id="25288559"/>
<accession>A0A0D2HFD6</accession>
<dbReference type="RefSeq" id="XP_013276544.1">
    <property type="nucleotide sequence ID" value="XM_013421090.1"/>
</dbReference>
<dbReference type="OrthoDB" id="104509at2759"/>
<dbReference type="VEuPathDB" id="FungiDB:Z518_00488"/>
<dbReference type="AlphaFoldDB" id="A0A0D2HFD6"/>
<proteinExistence type="predicted"/>